<feature type="compositionally biased region" description="Polar residues" evidence="1">
    <location>
        <begin position="904"/>
        <end position="929"/>
    </location>
</feature>
<feature type="region of interest" description="Disordered" evidence="1">
    <location>
        <begin position="697"/>
        <end position="1049"/>
    </location>
</feature>
<accession>A0A8H5LU11</accession>
<feature type="compositionally biased region" description="Low complexity" evidence="1">
    <location>
        <begin position="1188"/>
        <end position="1199"/>
    </location>
</feature>
<feature type="compositionally biased region" description="Low complexity" evidence="1">
    <location>
        <begin position="893"/>
        <end position="902"/>
    </location>
</feature>
<evidence type="ECO:0000313" key="4">
    <source>
        <dbReference type="Proteomes" id="UP000559256"/>
    </source>
</evidence>
<feature type="compositionally biased region" description="Pro residues" evidence="1">
    <location>
        <begin position="949"/>
        <end position="959"/>
    </location>
</feature>
<feature type="compositionally biased region" description="Low complexity" evidence="1">
    <location>
        <begin position="138"/>
        <end position="148"/>
    </location>
</feature>
<feature type="domain" description="PH" evidence="2">
    <location>
        <begin position="228"/>
        <end position="356"/>
    </location>
</feature>
<dbReference type="EMBL" id="JAACJM010000013">
    <property type="protein sequence ID" value="KAF5369518.1"/>
    <property type="molecule type" value="Genomic_DNA"/>
</dbReference>
<feature type="compositionally biased region" description="Polar residues" evidence="1">
    <location>
        <begin position="806"/>
        <end position="819"/>
    </location>
</feature>
<feature type="compositionally biased region" description="Low complexity" evidence="1">
    <location>
        <begin position="157"/>
        <end position="166"/>
    </location>
</feature>
<organism evidence="3 4">
    <name type="scientific">Tetrapyrgos nigripes</name>
    <dbReference type="NCBI Taxonomy" id="182062"/>
    <lineage>
        <taxon>Eukaryota</taxon>
        <taxon>Fungi</taxon>
        <taxon>Dikarya</taxon>
        <taxon>Basidiomycota</taxon>
        <taxon>Agaricomycotina</taxon>
        <taxon>Agaricomycetes</taxon>
        <taxon>Agaricomycetidae</taxon>
        <taxon>Agaricales</taxon>
        <taxon>Marasmiineae</taxon>
        <taxon>Marasmiaceae</taxon>
        <taxon>Tetrapyrgos</taxon>
    </lineage>
</organism>
<dbReference type="InterPro" id="IPR001849">
    <property type="entry name" value="PH_domain"/>
</dbReference>
<feature type="compositionally biased region" description="Low complexity" evidence="1">
    <location>
        <begin position="1"/>
        <end position="12"/>
    </location>
</feature>
<feature type="region of interest" description="Disordered" evidence="1">
    <location>
        <begin position="609"/>
        <end position="652"/>
    </location>
</feature>
<dbReference type="OrthoDB" id="3256387at2759"/>
<dbReference type="SUPFAM" id="SSF50729">
    <property type="entry name" value="PH domain-like"/>
    <property type="match status" value="1"/>
</dbReference>
<proteinExistence type="predicted"/>
<feature type="compositionally biased region" description="Pro residues" evidence="1">
    <location>
        <begin position="1171"/>
        <end position="1187"/>
    </location>
</feature>
<feature type="compositionally biased region" description="Polar residues" evidence="1">
    <location>
        <begin position="409"/>
        <end position="420"/>
    </location>
</feature>
<feature type="compositionally biased region" description="Pro residues" evidence="1">
    <location>
        <begin position="1015"/>
        <end position="1030"/>
    </location>
</feature>
<feature type="region of interest" description="Disordered" evidence="1">
    <location>
        <begin position="1"/>
        <end position="22"/>
    </location>
</feature>
<feature type="region of interest" description="Disordered" evidence="1">
    <location>
        <begin position="393"/>
        <end position="420"/>
    </location>
</feature>
<feature type="region of interest" description="Disordered" evidence="1">
    <location>
        <begin position="108"/>
        <end position="173"/>
    </location>
</feature>
<sequence length="1221" mass="128454">MSSPVSSSPSRRSSTRGSMLVQASDILGNFKFGRRRKSIRQPLPPPRVPIILPEVIEIGPIADAEVEERDRIREEREEAAQALGLAGTPVVDALHSLPNDAVSSIDHASMSQDNHEDHDHSEFQDGELSLDKETVNESISRTSDSTSSPNNQRIPHPYTSSISVSIPPTPTSPMASVIMHGRHRSGSMPAAPHSHNRSSSIISTPVPPFPSTPSALAQFIQISSTLPKFYPSSSLRIFALTRQWKNRFMVLSTPVALPTFSSRNRNPTVSYLHLFKSSSAEDKELERLEINEDSVVFVSEEEVGGRRHVIKVGGRDVGALKKELNTEDGGRTMWFLQITDSAESHKWITSIKNAIFGQRTMRAGLGHSNPGSGVIEPRGDMDVMLSMRTQGIINSPTQSKSDGMDTKSQRSPTFSVSQDTSRSYAASVASVRTQATVPKSNNTSGGAVLTLKGLFTGANGITVGRPRSSSRATSLVEGESQSHGEDAVGGNNLMSMLGTSGTESMGSGSLSDSSQTHSGAGGSIVQPTSHPHTHVARALSLSSASSPLNNRHANQHTHGSIMSTISGSPLTNDSCPSPIGSHPGPRLDRKILANPIAIESGSKLNSKSNTLEGLGLGNGGLSPRRRDADSHVRPMSAGSISLHPPPRKRWTSSGTTPLVYTDSPTTISAQLPPDTHSEMGVMGMGFHVQNASTSSIVNGNGNGTVENGMGVDTEGQDLFNSSFSFGTPPQRPRSASSRSARSVSTLGSVHSTSNSPIPGGGGGSSSPGVDRSSIGTKRSSGARRWSRQLPQRLTPPSIPPPAIPMSHTQNGSVNGNGSSPFRHPYSAEKRSSSQSQSSGTSELHLPSKFSKRASASSAFSVKSTSTNQSFGSTSHVRAGSNRASVPPPPRPAPTLALPSAPVSESGSSVPNSASATPPLSTTPSNSKRSSFRESMTKTNRALRLSLSTPKPPPSGVLPPRPDEASRHRRSKSHSLGQNPSQGHRRSHSGSSSTKNSSLYSIPGSPGTPSPLLASPFPPPRGPLPPTPPTVTPYNNEISPVIPHPSSRASSMKRRLRILSAPPPTNTSTPASAFINGLSGSTRSSTMSPTNLTFNVHNTSLPSTPILNQYDSSFLSLATPATPSLPTPKIHTLTEPEPEPVISLSPPPRRGSKRISIVDSVGGGSIHEEPGSVPPLPKPLPDPLPDPLPSAASAVVPVADSPDHGKPQSRHGSVISLGIVSV</sequence>
<comment type="caution">
    <text evidence="3">The sequence shown here is derived from an EMBL/GenBank/DDBJ whole genome shotgun (WGS) entry which is preliminary data.</text>
</comment>
<feature type="compositionally biased region" description="Low complexity" evidence="1">
    <location>
        <begin position="494"/>
        <end position="518"/>
    </location>
</feature>
<feature type="compositionally biased region" description="Low complexity" evidence="1">
    <location>
        <begin position="732"/>
        <end position="744"/>
    </location>
</feature>
<feature type="region of interest" description="Disordered" evidence="1">
    <location>
        <begin position="461"/>
        <end position="540"/>
    </location>
</feature>
<evidence type="ECO:0000313" key="3">
    <source>
        <dbReference type="EMBL" id="KAF5369518.1"/>
    </source>
</evidence>
<keyword evidence="4" id="KW-1185">Reference proteome</keyword>
<reference evidence="3 4" key="1">
    <citation type="journal article" date="2020" name="ISME J.">
        <title>Uncovering the hidden diversity of litter-decomposition mechanisms in mushroom-forming fungi.</title>
        <authorList>
            <person name="Floudas D."/>
            <person name="Bentzer J."/>
            <person name="Ahren D."/>
            <person name="Johansson T."/>
            <person name="Persson P."/>
            <person name="Tunlid A."/>
        </authorList>
    </citation>
    <scope>NUCLEOTIDE SEQUENCE [LARGE SCALE GENOMIC DNA]</scope>
    <source>
        <strain evidence="3 4">CBS 291.85</strain>
    </source>
</reference>
<feature type="compositionally biased region" description="Low complexity" evidence="1">
    <location>
        <begin position="988"/>
        <end position="1000"/>
    </location>
</feature>
<dbReference type="AlphaFoldDB" id="A0A8H5LU11"/>
<dbReference type="PROSITE" id="PS50003">
    <property type="entry name" value="PH_DOMAIN"/>
    <property type="match status" value="1"/>
</dbReference>
<name>A0A8H5LU11_9AGAR</name>
<feature type="compositionally biased region" description="Polar residues" evidence="1">
    <location>
        <begin position="718"/>
        <end position="727"/>
    </location>
</feature>
<evidence type="ECO:0000256" key="1">
    <source>
        <dbReference type="SAM" id="MobiDB-lite"/>
    </source>
</evidence>
<feature type="compositionally biased region" description="Low complexity" evidence="1">
    <location>
        <begin position="852"/>
        <end position="866"/>
    </location>
</feature>
<feature type="compositionally biased region" description="Low complexity" evidence="1">
    <location>
        <begin position="697"/>
        <end position="711"/>
    </location>
</feature>
<evidence type="ECO:0000259" key="2">
    <source>
        <dbReference type="PROSITE" id="PS50003"/>
    </source>
</evidence>
<dbReference type="InterPro" id="IPR011993">
    <property type="entry name" value="PH-like_dom_sf"/>
</dbReference>
<protein>
    <recommendedName>
        <fullName evidence="2">PH domain-containing protein</fullName>
    </recommendedName>
</protein>
<feature type="compositionally biased region" description="Basic and acidic residues" evidence="1">
    <location>
        <begin position="113"/>
        <end position="135"/>
    </location>
</feature>
<feature type="region of interest" description="Disordered" evidence="1">
    <location>
        <begin position="1130"/>
        <end position="1221"/>
    </location>
</feature>
<gene>
    <name evidence="3" type="ORF">D9758_002580</name>
</gene>
<feature type="compositionally biased region" description="Low complexity" evidence="1">
    <location>
        <begin position="766"/>
        <end position="775"/>
    </location>
</feature>
<dbReference type="Proteomes" id="UP000559256">
    <property type="component" value="Unassembled WGS sequence"/>
</dbReference>
<dbReference type="Gene3D" id="2.30.29.30">
    <property type="entry name" value="Pleckstrin-homology domain (PH domain)/Phosphotyrosine-binding domain (PTB)"/>
    <property type="match status" value="1"/>
</dbReference>